<accession>A0AAF0UVZ8</accession>
<evidence type="ECO:0000313" key="2">
    <source>
        <dbReference type="Proteomes" id="UP001234989"/>
    </source>
</evidence>
<name>A0AAF0UVZ8_SOLVR</name>
<evidence type="ECO:0000313" key="1">
    <source>
        <dbReference type="EMBL" id="WMV54128.1"/>
    </source>
</evidence>
<sequence length="113" mass="12585">MNRTPSKTITSETLHGSPINHNILYKKICNKLKDLRSEVELLMMSMIKQIGVDCVKRMLIDTYPLTTLYDILEELVSAASETNEKGNSIIVLSSDIEVVASASKDTLVNQKSN</sequence>
<proteinExistence type="predicted"/>
<reference evidence="1" key="1">
    <citation type="submission" date="2023-08" db="EMBL/GenBank/DDBJ databases">
        <title>A de novo genome assembly of Solanum verrucosum Schlechtendal, a Mexican diploid species geographically isolated from the other diploid A-genome species in potato relatives.</title>
        <authorList>
            <person name="Hosaka K."/>
        </authorList>
    </citation>
    <scope>NUCLEOTIDE SEQUENCE</scope>
    <source>
        <tissue evidence="1">Young leaves</tissue>
    </source>
</reference>
<gene>
    <name evidence="1" type="ORF">MTR67_047513</name>
</gene>
<dbReference type="Proteomes" id="UP001234989">
    <property type="component" value="Chromosome 11"/>
</dbReference>
<dbReference type="EMBL" id="CP133622">
    <property type="protein sequence ID" value="WMV54128.1"/>
    <property type="molecule type" value="Genomic_DNA"/>
</dbReference>
<keyword evidence="2" id="KW-1185">Reference proteome</keyword>
<dbReference type="AlphaFoldDB" id="A0AAF0UVZ8"/>
<protein>
    <submittedName>
        <fullName evidence="1">Uncharacterized protein</fullName>
    </submittedName>
</protein>
<organism evidence="1 2">
    <name type="scientific">Solanum verrucosum</name>
    <dbReference type="NCBI Taxonomy" id="315347"/>
    <lineage>
        <taxon>Eukaryota</taxon>
        <taxon>Viridiplantae</taxon>
        <taxon>Streptophyta</taxon>
        <taxon>Embryophyta</taxon>
        <taxon>Tracheophyta</taxon>
        <taxon>Spermatophyta</taxon>
        <taxon>Magnoliopsida</taxon>
        <taxon>eudicotyledons</taxon>
        <taxon>Gunneridae</taxon>
        <taxon>Pentapetalae</taxon>
        <taxon>asterids</taxon>
        <taxon>lamiids</taxon>
        <taxon>Solanales</taxon>
        <taxon>Solanaceae</taxon>
        <taxon>Solanoideae</taxon>
        <taxon>Solaneae</taxon>
        <taxon>Solanum</taxon>
    </lineage>
</organism>